<feature type="binding site" evidence="9">
    <location>
        <begin position="88"/>
        <end position="90"/>
    </location>
    <ligand>
        <name>ATP</name>
        <dbReference type="ChEBI" id="CHEBI:30616"/>
    </ligand>
</feature>
<dbReference type="GO" id="GO:0005524">
    <property type="term" value="F:ATP binding"/>
    <property type="evidence" value="ECO:0007669"/>
    <property type="project" value="UniProtKB-KW"/>
</dbReference>
<reference evidence="11" key="2">
    <citation type="submission" date="2021-04" db="EMBL/GenBank/DDBJ databases">
        <authorList>
            <person name="Gilroy R."/>
        </authorList>
    </citation>
    <scope>NUCLEOTIDE SEQUENCE</scope>
    <source>
        <strain evidence="11">CHK187-11901</strain>
    </source>
</reference>
<evidence type="ECO:0000313" key="12">
    <source>
        <dbReference type="Proteomes" id="UP000823896"/>
    </source>
</evidence>
<dbReference type="GO" id="GO:0015937">
    <property type="term" value="P:coenzyme A biosynthetic process"/>
    <property type="evidence" value="ECO:0007669"/>
    <property type="project" value="UniProtKB-UniRule"/>
</dbReference>
<dbReference type="NCBIfam" id="TIGR01510">
    <property type="entry name" value="coaD_prev_kdtB"/>
    <property type="match status" value="1"/>
</dbReference>
<comment type="pathway">
    <text evidence="9">Cofactor biosynthesis; coenzyme A biosynthesis; CoA from (R)-pantothenate: step 4/5.</text>
</comment>
<keyword evidence="5 9" id="KW-0067">ATP-binding</keyword>
<feature type="site" description="Transition state stabilizer" evidence="9">
    <location>
        <position position="17"/>
    </location>
</feature>
<evidence type="ECO:0000256" key="2">
    <source>
        <dbReference type="ARBA" id="ARBA00022679"/>
    </source>
</evidence>
<keyword evidence="3 9" id="KW-0548">Nucleotidyltransferase</keyword>
<feature type="domain" description="Cytidyltransferase-like" evidence="10">
    <location>
        <begin position="5"/>
        <end position="133"/>
    </location>
</feature>
<evidence type="ECO:0000259" key="10">
    <source>
        <dbReference type="Pfam" id="PF01467"/>
    </source>
</evidence>
<reference evidence="11" key="1">
    <citation type="journal article" date="2021" name="PeerJ">
        <title>Extensive microbial diversity within the chicken gut microbiome revealed by metagenomics and culture.</title>
        <authorList>
            <person name="Gilroy R."/>
            <person name="Ravi A."/>
            <person name="Getino M."/>
            <person name="Pursley I."/>
            <person name="Horton D.L."/>
            <person name="Alikhan N.F."/>
            <person name="Baker D."/>
            <person name="Gharbi K."/>
            <person name="Hall N."/>
            <person name="Watson M."/>
            <person name="Adriaenssens E.M."/>
            <person name="Foster-Nyarko E."/>
            <person name="Jarju S."/>
            <person name="Secka A."/>
            <person name="Antonio M."/>
            <person name="Oren A."/>
            <person name="Chaudhuri R.R."/>
            <person name="La Ragione R."/>
            <person name="Hildebrand F."/>
            <person name="Pallen M.J."/>
        </authorList>
    </citation>
    <scope>NUCLEOTIDE SEQUENCE</scope>
    <source>
        <strain evidence="11">CHK187-11901</strain>
    </source>
</reference>
<proteinExistence type="inferred from homology"/>
<comment type="caution">
    <text evidence="11">The sequence shown here is derived from an EMBL/GenBank/DDBJ whole genome shotgun (WGS) entry which is preliminary data.</text>
</comment>
<dbReference type="EC" id="2.7.7.3" evidence="9"/>
<comment type="subunit">
    <text evidence="9">Homohexamer.</text>
</comment>
<dbReference type="Gene3D" id="3.40.50.620">
    <property type="entry name" value="HUPs"/>
    <property type="match status" value="1"/>
</dbReference>
<dbReference type="AlphaFoldDB" id="A0A9D2SW96"/>
<evidence type="ECO:0000256" key="6">
    <source>
        <dbReference type="ARBA" id="ARBA00022842"/>
    </source>
</evidence>
<evidence type="ECO:0000256" key="4">
    <source>
        <dbReference type="ARBA" id="ARBA00022741"/>
    </source>
</evidence>
<keyword evidence="7 9" id="KW-0173">Coenzyme A biosynthesis</keyword>
<feature type="binding site" evidence="9">
    <location>
        <position position="9"/>
    </location>
    <ligand>
        <name>substrate</name>
    </ligand>
</feature>
<organism evidence="11 12">
    <name type="scientific">Candidatus Merdibacter merdavium</name>
    <dbReference type="NCBI Taxonomy" id="2838692"/>
    <lineage>
        <taxon>Bacteria</taxon>
        <taxon>Bacillati</taxon>
        <taxon>Bacillota</taxon>
        <taxon>Erysipelotrichia</taxon>
        <taxon>Erysipelotrichales</taxon>
        <taxon>Erysipelotrichaceae</taxon>
        <taxon>Merdibacter</taxon>
    </lineage>
</organism>
<keyword evidence="4 9" id="KW-0547">Nucleotide-binding</keyword>
<dbReference type="HAMAP" id="MF_00151">
    <property type="entry name" value="PPAT_bact"/>
    <property type="match status" value="1"/>
</dbReference>
<dbReference type="InterPro" id="IPR001980">
    <property type="entry name" value="PPAT"/>
</dbReference>
<comment type="subcellular location">
    <subcellularLocation>
        <location evidence="9">Cytoplasm</location>
    </subcellularLocation>
</comment>
<evidence type="ECO:0000256" key="9">
    <source>
        <dbReference type="HAMAP-Rule" id="MF_00151"/>
    </source>
</evidence>
<dbReference type="Pfam" id="PF01467">
    <property type="entry name" value="CTP_transf_like"/>
    <property type="match status" value="1"/>
</dbReference>
<protein>
    <recommendedName>
        <fullName evidence="9">Phosphopantetheine adenylyltransferase</fullName>
        <ecNumber evidence="9">2.7.7.3</ecNumber>
    </recommendedName>
    <alternativeName>
        <fullName evidence="9">Dephospho-CoA pyrophosphorylase</fullName>
    </alternativeName>
    <alternativeName>
        <fullName evidence="9">Pantetheine-phosphate adenylyltransferase</fullName>
        <shortName evidence="9">PPAT</shortName>
    </alternativeName>
</protein>
<evidence type="ECO:0000313" key="11">
    <source>
        <dbReference type="EMBL" id="HJC36195.1"/>
    </source>
</evidence>
<dbReference type="CDD" id="cd02163">
    <property type="entry name" value="PPAT"/>
    <property type="match status" value="1"/>
</dbReference>
<keyword evidence="6 9" id="KW-0460">Magnesium</keyword>
<accession>A0A9D2SW96</accession>
<dbReference type="PANTHER" id="PTHR21342">
    <property type="entry name" value="PHOSPHOPANTETHEINE ADENYLYLTRANSFERASE"/>
    <property type="match status" value="1"/>
</dbReference>
<comment type="catalytic activity">
    <reaction evidence="8 9">
        <text>(R)-4'-phosphopantetheine + ATP + H(+) = 3'-dephospho-CoA + diphosphate</text>
        <dbReference type="Rhea" id="RHEA:19801"/>
        <dbReference type="ChEBI" id="CHEBI:15378"/>
        <dbReference type="ChEBI" id="CHEBI:30616"/>
        <dbReference type="ChEBI" id="CHEBI:33019"/>
        <dbReference type="ChEBI" id="CHEBI:57328"/>
        <dbReference type="ChEBI" id="CHEBI:61723"/>
        <dbReference type="EC" id="2.7.7.3"/>
    </reaction>
</comment>
<keyword evidence="1 9" id="KW-0963">Cytoplasm</keyword>
<evidence type="ECO:0000256" key="5">
    <source>
        <dbReference type="ARBA" id="ARBA00022840"/>
    </source>
</evidence>
<dbReference type="SUPFAM" id="SSF52374">
    <property type="entry name" value="Nucleotidylyl transferase"/>
    <property type="match status" value="1"/>
</dbReference>
<evidence type="ECO:0000256" key="3">
    <source>
        <dbReference type="ARBA" id="ARBA00022695"/>
    </source>
</evidence>
<dbReference type="PRINTS" id="PR01020">
    <property type="entry name" value="LPSBIOSNTHSS"/>
</dbReference>
<dbReference type="Proteomes" id="UP000823896">
    <property type="component" value="Unassembled WGS sequence"/>
</dbReference>
<name>A0A9D2SW96_9FIRM</name>
<comment type="cofactor">
    <cofactor evidence="9">
        <name>Mg(2+)</name>
        <dbReference type="ChEBI" id="CHEBI:18420"/>
    </cofactor>
</comment>
<dbReference type="NCBIfam" id="TIGR00125">
    <property type="entry name" value="cyt_tran_rel"/>
    <property type="match status" value="1"/>
</dbReference>
<evidence type="ECO:0000256" key="1">
    <source>
        <dbReference type="ARBA" id="ARBA00022490"/>
    </source>
</evidence>
<dbReference type="InterPro" id="IPR014729">
    <property type="entry name" value="Rossmann-like_a/b/a_fold"/>
</dbReference>
<dbReference type="PANTHER" id="PTHR21342:SF1">
    <property type="entry name" value="PHOSPHOPANTETHEINE ADENYLYLTRANSFERASE"/>
    <property type="match status" value="1"/>
</dbReference>
<feature type="binding site" evidence="9">
    <location>
        <position position="98"/>
    </location>
    <ligand>
        <name>ATP</name>
        <dbReference type="ChEBI" id="CHEBI:30616"/>
    </ligand>
</feature>
<feature type="binding site" evidence="9">
    <location>
        <position position="41"/>
    </location>
    <ligand>
        <name>substrate</name>
    </ligand>
</feature>
<dbReference type="GO" id="GO:0005737">
    <property type="term" value="C:cytoplasm"/>
    <property type="evidence" value="ECO:0007669"/>
    <property type="project" value="UniProtKB-SubCell"/>
</dbReference>
<feature type="binding site" evidence="9">
    <location>
        <begin position="9"/>
        <end position="10"/>
    </location>
    <ligand>
        <name>ATP</name>
        <dbReference type="ChEBI" id="CHEBI:30616"/>
    </ligand>
</feature>
<evidence type="ECO:0000256" key="7">
    <source>
        <dbReference type="ARBA" id="ARBA00022993"/>
    </source>
</evidence>
<comment type="function">
    <text evidence="9">Reversibly transfers an adenylyl group from ATP to 4'-phosphopantetheine, yielding dephospho-CoA (dPCoA) and pyrophosphate.</text>
</comment>
<feature type="binding site" evidence="9">
    <location>
        <position position="87"/>
    </location>
    <ligand>
        <name>substrate</name>
    </ligand>
</feature>
<comment type="similarity">
    <text evidence="9">Belongs to the bacterial CoaD family.</text>
</comment>
<sequence>MSRAVFPGSFDPLTLGHLHLIRRAARLYDELIVVIAVNSQKHALFTPQERQALIEENIRELGNVRVETAEGLLVRKVRELGADVMVRGIRDEADFAYEKQIAWANHELDETIETVCLFAQEGYGAVSSSIIREFASYGVDIRRYVPENVAAAVKARYVRKEREDAGYDL</sequence>
<feature type="binding site" evidence="9">
    <location>
        <position position="17"/>
    </location>
    <ligand>
        <name>ATP</name>
        <dbReference type="ChEBI" id="CHEBI:30616"/>
    </ligand>
</feature>
<gene>
    <name evidence="9 11" type="primary">coaD</name>
    <name evidence="11" type="ORF">H9702_03575</name>
</gene>
<feature type="binding site" evidence="9">
    <location>
        <begin position="123"/>
        <end position="129"/>
    </location>
    <ligand>
        <name>ATP</name>
        <dbReference type="ChEBI" id="CHEBI:30616"/>
    </ligand>
</feature>
<dbReference type="EMBL" id="DWWM01000023">
    <property type="protein sequence ID" value="HJC36195.1"/>
    <property type="molecule type" value="Genomic_DNA"/>
</dbReference>
<evidence type="ECO:0000256" key="8">
    <source>
        <dbReference type="ARBA" id="ARBA00029346"/>
    </source>
</evidence>
<keyword evidence="2 9" id="KW-0808">Transferase</keyword>
<dbReference type="GO" id="GO:0004595">
    <property type="term" value="F:pantetheine-phosphate adenylyltransferase activity"/>
    <property type="evidence" value="ECO:0007669"/>
    <property type="project" value="UniProtKB-UniRule"/>
</dbReference>
<feature type="binding site" evidence="9">
    <location>
        <position position="73"/>
    </location>
    <ligand>
        <name>substrate</name>
    </ligand>
</feature>
<dbReference type="InterPro" id="IPR004821">
    <property type="entry name" value="Cyt_trans-like"/>
</dbReference>